<evidence type="ECO:0000313" key="1">
    <source>
        <dbReference type="EMBL" id="PXB35946.1"/>
    </source>
</evidence>
<reference evidence="1 2" key="1">
    <citation type="submission" date="2018-05" db="EMBL/GenBank/DDBJ databases">
        <title>Evaluation of testing and processing parameters for the GenePOC Carba assay.</title>
        <authorList>
            <person name="Walsh T.R."/>
        </authorList>
    </citation>
    <scope>NUCLEOTIDE SEQUENCE [LARGE SCALE GENOMIC DNA]</scope>
    <source>
        <strain evidence="1 2">PECIMP</strain>
    </source>
</reference>
<evidence type="ECO:0000313" key="2">
    <source>
        <dbReference type="Proteomes" id="UP000246375"/>
    </source>
</evidence>
<dbReference type="Proteomes" id="UP000246375">
    <property type="component" value="Unassembled WGS sequence"/>
</dbReference>
<dbReference type="RefSeq" id="WP_058677469.1">
    <property type="nucleotide sequence ID" value="NZ_JADRHO010000001.1"/>
</dbReference>
<comment type="caution">
    <text evidence="1">The sequence shown here is derived from an EMBL/GenBank/DDBJ whole genome shotgun (WGS) entry which is preliminary data.</text>
</comment>
<sequence length="293" mass="34016">MTRATKKDLSWFNLSNYDFINNLTLSEFIVELEWRDFLYRNVNEDDLFFDEEYEIKYQRIFGGDPHLDIPNEEEKEIDEFVRKVNSETPSLLNMYGTLPHLPSDLGVSPISFTELSMYGYSAIDQGFFKRDDEYCFIKSDAMLASVSGNLDDCFTNSVLLSVNLDDATDEEIIASMAKLLPLWREQLMLPEHEHVARKRIGLKTLQKLINNRVLPILDLLIWERRFTKEVSNPMIGALVFDDDPKDTQAIKETIKPFALEAMSEQYTRLLRLHMSKDGEVNSAKMSDLMSRIL</sequence>
<organism evidence="1 2">
    <name type="scientific">Enterobacter hormaechei</name>
    <dbReference type="NCBI Taxonomy" id="158836"/>
    <lineage>
        <taxon>Bacteria</taxon>
        <taxon>Pseudomonadati</taxon>
        <taxon>Pseudomonadota</taxon>
        <taxon>Gammaproteobacteria</taxon>
        <taxon>Enterobacterales</taxon>
        <taxon>Enterobacteriaceae</taxon>
        <taxon>Enterobacter</taxon>
        <taxon>Enterobacter cloacae complex</taxon>
    </lineage>
</organism>
<dbReference type="Pfam" id="PF19924">
    <property type="entry name" value="DUF6387"/>
    <property type="match status" value="1"/>
</dbReference>
<gene>
    <name evidence="1" type="ORF">DL189_21510</name>
</gene>
<dbReference type="EMBL" id="QHMI01000026">
    <property type="protein sequence ID" value="PXB35946.1"/>
    <property type="molecule type" value="Genomic_DNA"/>
</dbReference>
<dbReference type="AlphaFoldDB" id="A0A9X7KYK3"/>
<accession>A0A9X7KYK3</accession>
<protein>
    <submittedName>
        <fullName evidence="1">Uncharacterized protein</fullName>
    </submittedName>
</protein>
<proteinExistence type="predicted"/>
<name>A0A9X7KYK3_9ENTR</name>
<dbReference type="InterPro" id="IPR045664">
    <property type="entry name" value="DUF6387"/>
</dbReference>